<protein>
    <submittedName>
        <fullName evidence="2">Uncharacterized protein</fullName>
    </submittedName>
</protein>
<dbReference type="WBParaSite" id="sdigi.contig106.g4453.t1">
    <property type="protein sequence ID" value="sdigi.contig106.g4453.t1"/>
    <property type="gene ID" value="sdigi.contig106.g4453"/>
</dbReference>
<dbReference type="AlphaFoldDB" id="A0A915PJC2"/>
<dbReference type="Proteomes" id="UP000887581">
    <property type="component" value="Unplaced"/>
</dbReference>
<reference evidence="2" key="1">
    <citation type="submission" date="2022-11" db="UniProtKB">
        <authorList>
            <consortium name="WormBaseParasite"/>
        </authorList>
    </citation>
    <scope>IDENTIFICATION</scope>
</reference>
<accession>A0A915PJC2</accession>
<sequence>MWCEATLPRWRVRAVARAWVVDVESEDALHELGQVEMAVASCALVRAALCRIIVKYDDGMDGSAPPVMMMDEGEGGHALGRESKRQWSGVEGTVVSHSVPRSRPLPPNGCNVLMIERHEFAVGRTIGVC</sequence>
<name>A0A915PJC2_9BILA</name>
<organism evidence="1 2">
    <name type="scientific">Setaria digitata</name>
    <dbReference type="NCBI Taxonomy" id="48799"/>
    <lineage>
        <taxon>Eukaryota</taxon>
        <taxon>Metazoa</taxon>
        <taxon>Ecdysozoa</taxon>
        <taxon>Nematoda</taxon>
        <taxon>Chromadorea</taxon>
        <taxon>Rhabditida</taxon>
        <taxon>Spirurina</taxon>
        <taxon>Spiruromorpha</taxon>
        <taxon>Filarioidea</taxon>
        <taxon>Setariidae</taxon>
        <taxon>Setaria</taxon>
    </lineage>
</organism>
<keyword evidence="1" id="KW-1185">Reference proteome</keyword>
<evidence type="ECO:0000313" key="1">
    <source>
        <dbReference type="Proteomes" id="UP000887581"/>
    </source>
</evidence>
<evidence type="ECO:0000313" key="2">
    <source>
        <dbReference type="WBParaSite" id="sdigi.contig106.g4453.t1"/>
    </source>
</evidence>
<proteinExistence type="predicted"/>